<dbReference type="Gramene" id="KJB75406">
    <property type="protein sequence ID" value="KJB75406"/>
    <property type="gene ID" value="B456_012G040200"/>
</dbReference>
<dbReference type="OMA" id="VGINIKV"/>
<keyword evidence="2" id="KW-1185">Reference proteome</keyword>
<dbReference type="Proteomes" id="UP000032304">
    <property type="component" value="Chromosome 12"/>
</dbReference>
<name>A0A0D2V1H3_GOSRA</name>
<evidence type="ECO:0000313" key="1">
    <source>
        <dbReference type="EMBL" id="KJB75406.1"/>
    </source>
</evidence>
<reference evidence="1 2" key="1">
    <citation type="journal article" date="2012" name="Nature">
        <title>Repeated polyploidization of Gossypium genomes and the evolution of spinnable cotton fibres.</title>
        <authorList>
            <person name="Paterson A.H."/>
            <person name="Wendel J.F."/>
            <person name="Gundlach H."/>
            <person name="Guo H."/>
            <person name="Jenkins J."/>
            <person name="Jin D."/>
            <person name="Llewellyn D."/>
            <person name="Showmaker K.C."/>
            <person name="Shu S."/>
            <person name="Udall J."/>
            <person name="Yoo M.J."/>
            <person name="Byers R."/>
            <person name="Chen W."/>
            <person name="Doron-Faigenboim A."/>
            <person name="Duke M.V."/>
            <person name="Gong L."/>
            <person name="Grimwood J."/>
            <person name="Grover C."/>
            <person name="Grupp K."/>
            <person name="Hu G."/>
            <person name="Lee T.H."/>
            <person name="Li J."/>
            <person name="Lin L."/>
            <person name="Liu T."/>
            <person name="Marler B.S."/>
            <person name="Page J.T."/>
            <person name="Roberts A.W."/>
            <person name="Romanel E."/>
            <person name="Sanders W.S."/>
            <person name="Szadkowski E."/>
            <person name="Tan X."/>
            <person name="Tang H."/>
            <person name="Xu C."/>
            <person name="Wang J."/>
            <person name="Wang Z."/>
            <person name="Zhang D."/>
            <person name="Zhang L."/>
            <person name="Ashrafi H."/>
            <person name="Bedon F."/>
            <person name="Bowers J.E."/>
            <person name="Brubaker C.L."/>
            <person name="Chee P.W."/>
            <person name="Das S."/>
            <person name="Gingle A.R."/>
            <person name="Haigler C.H."/>
            <person name="Harker D."/>
            <person name="Hoffmann L.V."/>
            <person name="Hovav R."/>
            <person name="Jones D.C."/>
            <person name="Lemke C."/>
            <person name="Mansoor S."/>
            <person name="ur Rahman M."/>
            <person name="Rainville L.N."/>
            <person name="Rambani A."/>
            <person name="Reddy U.K."/>
            <person name="Rong J.K."/>
            <person name="Saranga Y."/>
            <person name="Scheffler B.E."/>
            <person name="Scheffler J.A."/>
            <person name="Stelly D.M."/>
            <person name="Triplett B.A."/>
            <person name="Van Deynze A."/>
            <person name="Vaslin M.F."/>
            <person name="Waghmare V.N."/>
            <person name="Walford S.A."/>
            <person name="Wright R.J."/>
            <person name="Zaki E.A."/>
            <person name="Zhang T."/>
            <person name="Dennis E.S."/>
            <person name="Mayer K.F."/>
            <person name="Peterson D.G."/>
            <person name="Rokhsar D.S."/>
            <person name="Wang X."/>
            <person name="Schmutz J."/>
        </authorList>
    </citation>
    <scope>NUCLEOTIDE SEQUENCE [LARGE SCALE GENOMIC DNA]</scope>
</reference>
<evidence type="ECO:0000313" key="2">
    <source>
        <dbReference type="Proteomes" id="UP000032304"/>
    </source>
</evidence>
<proteinExistence type="predicted"/>
<sequence>MIEKISKDSTYKPVSTLEYMSSGNRLYFKNNCITNTNENLVLPSSSQPEDEEDIISTNSNPIGMKTVQISIFPIEPGSNSRKTIMEEIQTSTIDKKSKVGINIKVTFQFRKYKNSLNAMIDTGATISSCRRNAVPVEK</sequence>
<organism evidence="1 2">
    <name type="scientific">Gossypium raimondii</name>
    <name type="common">Peruvian cotton</name>
    <name type="synonym">Gossypium klotzschianum subsp. raimondii</name>
    <dbReference type="NCBI Taxonomy" id="29730"/>
    <lineage>
        <taxon>Eukaryota</taxon>
        <taxon>Viridiplantae</taxon>
        <taxon>Streptophyta</taxon>
        <taxon>Embryophyta</taxon>
        <taxon>Tracheophyta</taxon>
        <taxon>Spermatophyta</taxon>
        <taxon>Magnoliopsida</taxon>
        <taxon>eudicotyledons</taxon>
        <taxon>Gunneridae</taxon>
        <taxon>Pentapetalae</taxon>
        <taxon>rosids</taxon>
        <taxon>malvids</taxon>
        <taxon>Malvales</taxon>
        <taxon>Malvaceae</taxon>
        <taxon>Malvoideae</taxon>
        <taxon>Gossypium</taxon>
    </lineage>
</organism>
<dbReference type="EMBL" id="CM001751">
    <property type="protein sequence ID" value="KJB75406.1"/>
    <property type="molecule type" value="Genomic_DNA"/>
</dbReference>
<protein>
    <submittedName>
        <fullName evidence="1">Uncharacterized protein</fullName>
    </submittedName>
</protein>
<accession>A0A0D2V1H3</accession>
<dbReference type="AlphaFoldDB" id="A0A0D2V1H3"/>
<gene>
    <name evidence="1" type="ORF">B456_012G040200</name>
</gene>